<evidence type="ECO:0000256" key="2">
    <source>
        <dbReference type="ARBA" id="ARBA00023033"/>
    </source>
</evidence>
<dbReference type="PANTHER" id="PTHR30137:SF8">
    <property type="entry name" value="BLR5498 PROTEIN"/>
    <property type="match status" value="1"/>
</dbReference>
<dbReference type="SUPFAM" id="SSF51679">
    <property type="entry name" value="Bacterial luciferase-like"/>
    <property type="match status" value="1"/>
</dbReference>
<evidence type="ECO:0000313" key="4">
    <source>
        <dbReference type="EMBL" id="QUT07822.1"/>
    </source>
</evidence>
<evidence type="ECO:0000313" key="5">
    <source>
        <dbReference type="Proteomes" id="UP000681425"/>
    </source>
</evidence>
<dbReference type="InterPro" id="IPR050766">
    <property type="entry name" value="Bact_Lucif_Oxidored"/>
</dbReference>
<evidence type="ECO:0000256" key="1">
    <source>
        <dbReference type="ARBA" id="ARBA00023002"/>
    </source>
</evidence>
<keyword evidence="1" id="KW-0560">Oxidoreductase</keyword>
<dbReference type="InterPro" id="IPR036661">
    <property type="entry name" value="Luciferase-like_sf"/>
</dbReference>
<dbReference type="EMBL" id="CP073910">
    <property type="protein sequence ID" value="QUT07822.1"/>
    <property type="molecule type" value="Genomic_DNA"/>
</dbReference>
<dbReference type="GO" id="GO:0004497">
    <property type="term" value="F:monooxygenase activity"/>
    <property type="evidence" value="ECO:0007669"/>
    <property type="project" value="UniProtKB-KW"/>
</dbReference>
<dbReference type="PANTHER" id="PTHR30137">
    <property type="entry name" value="LUCIFERASE-LIKE MONOOXYGENASE"/>
    <property type="match status" value="1"/>
</dbReference>
<dbReference type="KEGG" id="spph:KFK14_10805"/>
<dbReference type="Pfam" id="PF00296">
    <property type="entry name" value="Bac_luciferase"/>
    <property type="match status" value="1"/>
</dbReference>
<dbReference type="AlphaFoldDB" id="A0A975KCT4"/>
<sequence>MTTFGTLNLMQQRDAVKPREQIFKESVEQVVLADELGFDNVWFAEHHFSNYGLCPSPLMMVAHTAAKTKRIKLGSGVVIAPLYHPSRLLAEIGLADILTEGRLELGVGKGYQGYEFERFGVTLEDSADITTEMFDLIEMGLSEKTFDYNGKHFNLPRSTISCKPLQKPTPPIWYAGGEVAHLRRCARNDYPVFMSGALGGLTRLIGIRKEYEKLVAAEGRNPADAKVACSRMVFVTDSKAEADHFLDCARYQQRLALSFKNRRENVSEDYIIGEVPFEGEPDMDRIRHNLPVGDVDTVVEKMVALLRGLQPHHVALLMQVGDMEHKSVTKSMERFITDVVPAVQKELKKFEQEAA</sequence>
<name>A0A975KCT4_9SPHN</name>
<evidence type="ECO:0000259" key="3">
    <source>
        <dbReference type="Pfam" id="PF00296"/>
    </source>
</evidence>
<dbReference type="GO" id="GO:0016705">
    <property type="term" value="F:oxidoreductase activity, acting on paired donors, with incorporation or reduction of molecular oxygen"/>
    <property type="evidence" value="ECO:0007669"/>
    <property type="project" value="InterPro"/>
</dbReference>
<dbReference type="Gene3D" id="3.20.20.30">
    <property type="entry name" value="Luciferase-like domain"/>
    <property type="match status" value="1"/>
</dbReference>
<dbReference type="Proteomes" id="UP000681425">
    <property type="component" value="Chromosome"/>
</dbReference>
<dbReference type="GO" id="GO:0005829">
    <property type="term" value="C:cytosol"/>
    <property type="evidence" value="ECO:0007669"/>
    <property type="project" value="TreeGrafter"/>
</dbReference>
<keyword evidence="2" id="KW-0503">Monooxygenase</keyword>
<accession>A0A975KCT4</accession>
<dbReference type="InterPro" id="IPR011251">
    <property type="entry name" value="Luciferase-like_dom"/>
</dbReference>
<proteinExistence type="predicted"/>
<keyword evidence="5" id="KW-1185">Reference proteome</keyword>
<feature type="domain" description="Luciferase-like" evidence="3">
    <location>
        <begin position="4"/>
        <end position="306"/>
    </location>
</feature>
<organism evidence="4 5">
    <name type="scientific">Sphingobium phenoxybenzoativorans</name>
    <dbReference type="NCBI Taxonomy" id="1592790"/>
    <lineage>
        <taxon>Bacteria</taxon>
        <taxon>Pseudomonadati</taxon>
        <taxon>Pseudomonadota</taxon>
        <taxon>Alphaproteobacteria</taxon>
        <taxon>Sphingomonadales</taxon>
        <taxon>Sphingomonadaceae</taxon>
        <taxon>Sphingobium</taxon>
    </lineage>
</organism>
<gene>
    <name evidence="4" type="ORF">KFK14_10805</name>
</gene>
<protein>
    <submittedName>
        <fullName evidence="4">LLM class flavin-dependent oxidoreductase</fullName>
    </submittedName>
</protein>
<dbReference type="RefSeq" id="WP_212610789.1">
    <property type="nucleotide sequence ID" value="NZ_CP073910.1"/>
</dbReference>
<reference evidence="4" key="1">
    <citation type="submission" date="2021-04" db="EMBL/GenBank/DDBJ databases">
        <title>Isolation of p-tert-butylphenol degrading bacteria Sphingobium phenoxybenzoativorans Tas13 from active sludge.</title>
        <authorList>
            <person name="Li Y."/>
        </authorList>
    </citation>
    <scope>NUCLEOTIDE SEQUENCE</scope>
    <source>
        <strain evidence="4">Tas13</strain>
    </source>
</reference>